<dbReference type="AlphaFoldDB" id="A0A0F9VPC8"/>
<evidence type="ECO:0000313" key="1">
    <source>
        <dbReference type="EMBL" id="KKN75311.1"/>
    </source>
</evidence>
<proteinExistence type="predicted"/>
<name>A0A0F9VPC8_9ZZZZ</name>
<protein>
    <submittedName>
        <fullName evidence="1">Uncharacterized protein</fullName>
    </submittedName>
</protein>
<dbReference type="EMBL" id="LAZR01000312">
    <property type="protein sequence ID" value="KKN75311.1"/>
    <property type="molecule type" value="Genomic_DNA"/>
</dbReference>
<reference evidence="1" key="1">
    <citation type="journal article" date="2015" name="Nature">
        <title>Complex archaea that bridge the gap between prokaryotes and eukaryotes.</title>
        <authorList>
            <person name="Spang A."/>
            <person name="Saw J.H."/>
            <person name="Jorgensen S.L."/>
            <person name="Zaremba-Niedzwiedzka K."/>
            <person name="Martijn J."/>
            <person name="Lind A.E."/>
            <person name="van Eijk R."/>
            <person name="Schleper C."/>
            <person name="Guy L."/>
            <person name="Ettema T.J."/>
        </authorList>
    </citation>
    <scope>NUCLEOTIDE SEQUENCE</scope>
</reference>
<accession>A0A0F9VPC8</accession>
<gene>
    <name evidence="1" type="ORF">LCGC14_0381630</name>
</gene>
<sequence>MMTTNDCKCVDGIKAGCPVHENEYLDELMDYARSLGKPVFVIHSEALIGEDICEVKKQDKEKYRSSALMIEEHNYQPQFTPDIIGRCMLCGVEKEEHLKVGDKK</sequence>
<comment type="caution">
    <text evidence="1">The sequence shown here is derived from an EMBL/GenBank/DDBJ whole genome shotgun (WGS) entry which is preliminary data.</text>
</comment>
<organism evidence="1">
    <name type="scientific">marine sediment metagenome</name>
    <dbReference type="NCBI Taxonomy" id="412755"/>
    <lineage>
        <taxon>unclassified sequences</taxon>
        <taxon>metagenomes</taxon>
        <taxon>ecological metagenomes</taxon>
    </lineage>
</organism>